<dbReference type="SUPFAM" id="SSF51445">
    <property type="entry name" value="(Trans)glycosidases"/>
    <property type="match status" value="1"/>
</dbReference>
<dbReference type="PANTHER" id="PTHR40079:SF6">
    <property type="entry name" value="GH26 DOMAIN-CONTAINING PROTEIN"/>
    <property type="match status" value="1"/>
</dbReference>
<dbReference type="InParanoid" id="A0A2T2ZSA0"/>
<proteinExistence type="inferred from homology"/>
<dbReference type="GO" id="GO:0016985">
    <property type="term" value="F:mannan endo-1,4-beta-mannosidase activity"/>
    <property type="evidence" value="ECO:0007669"/>
    <property type="project" value="InterPro"/>
</dbReference>
<dbReference type="Proteomes" id="UP000241462">
    <property type="component" value="Unassembled WGS sequence"/>
</dbReference>
<name>A0A2T2ZSA0_9PEZI</name>
<feature type="domain" description="GH26" evidence="5">
    <location>
        <begin position="1"/>
        <end position="257"/>
    </location>
</feature>
<dbReference type="Pfam" id="PF02156">
    <property type="entry name" value="Glyco_hydro_26"/>
    <property type="match status" value="1"/>
</dbReference>
<dbReference type="PROSITE" id="PS51764">
    <property type="entry name" value="GH26"/>
    <property type="match status" value="1"/>
</dbReference>
<evidence type="ECO:0000313" key="7">
    <source>
        <dbReference type="Proteomes" id="UP000241462"/>
    </source>
</evidence>
<protein>
    <submittedName>
        <fullName evidence="6">Glycoside hydrolase superfamily</fullName>
    </submittedName>
</protein>
<dbReference type="OrthoDB" id="428177at2759"/>
<accession>A0A2T2ZSA0</accession>
<evidence type="ECO:0000256" key="3">
    <source>
        <dbReference type="ARBA" id="ARBA00023295"/>
    </source>
</evidence>
<dbReference type="AlphaFoldDB" id="A0A2T2ZSA0"/>
<feature type="active site" description="Proton donor" evidence="4">
    <location>
        <position position="116"/>
    </location>
</feature>
<evidence type="ECO:0000313" key="6">
    <source>
        <dbReference type="EMBL" id="PSR74901.1"/>
    </source>
</evidence>
<keyword evidence="2 4" id="KW-0378">Hydrolase</keyword>
<sequence length="257" mass="27977">MDSVRGIAWGWLPDDANPDVTMASLNAKTGKRACFYGDYSKIKSASSYTGADITSKASTAAAAAAKAGGGLIVVPSIMPVGVSWREVTTGLADKIGTVVEAFTNKGLVVYLRFAHEMNCYAKPGCATPAYPGGEDYTGFRQAWRNVANVCHGIQGCYMMWSPNLQDVASMYHWWPGAEYVDVVAVDHYPQSDDEVDEGFGGAYGEFYKTVVEPYGKPFMLGETAYGGSTAMKDQWVREIADEDFGDYPLYKGAMWFE</sequence>
<dbReference type="PANTHER" id="PTHR40079">
    <property type="entry name" value="MANNAN ENDO-1,4-BETA-MANNOSIDASE E-RELATED"/>
    <property type="match status" value="1"/>
</dbReference>
<dbReference type="Gene3D" id="3.20.20.80">
    <property type="entry name" value="Glycosidases"/>
    <property type="match status" value="1"/>
</dbReference>
<evidence type="ECO:0000259" key="5">
    <source>
        <dbReference type="PROSITE" id="PS51764"/>
    </source>
</evidence>
<dbReference type="GO" id="GO:0006080">
    <property type="term" value="P:substituted mannan metabolic process"/>
    <property type="evidence" value="ECO:0007669"/>
    <property type="project" value="InterPro"/>
</dbReference>
<evidence type="ECO:0000256" key="4">
    <source>
        <dbReference type="PROSITE-ProRule" id="PRU01100"/>
    </source>
</evidence>
<dbReference type="EMBL" id="KZ678817">
    <property type="protein sequence ID" value="PSR74901.1"/>
    <property type="molecule type" value="Genomic_DNA"/>
</dbReference>
<dbReference type="InterPro" id="IPR000805">
    <property type="entry name" value="Glyco_hydro_26"/>
</dbReference>
<keyword evidence="7" id="KW-1185">Reference proteome</keyword>
<gene>
    <name evidence="6" type="ORF">BD289DRAFT_379719</name>
</gene>
<reference evidence="6 7" key="1">
    <citation type="journal article" date="2018" name="Mycol. Prog.">
        <title>Coniella lustricola, a new species from submerged detritus.</title>
        <authorList>
            <person name="Raudabaugh D.B."/>
            <person name="Iturriaga T."/>
            <person name="Carver A."/>
            <person name="Mondo S."/>
            <person name="Pangilinan J."/>
            <person name="Lipzen A."/>
            <person name="He G."/>
            <person name="Amirebrahimi M."/>
            <person name="Grigoriev I.V."/>
            <person name="Miller A.N."/>
        </authorList>
    </citation>
    <scope>NUCLEOTIDE SEQUENCE [LARGE SCALE GENOMIC DNA]</scope>
    <source>
        <strain evidence="6 7">B22-T-1</strain>
    </source>
</reference>
<organism evidence="6 7">
    <name type="scientific">Coniella lustricola</name>
    <dbReference type="NCBI Taxonomy" id="2025994"/>
    <lineage>
        <taxon>Eukaryota</taxon>
        <taxon>Fungi</taxon>
        <taxon>Dikarya</taxon>
        <taxon>Ascomycota</taxon>
        <taxon>Pezizomycotina</taxon>
        <taxon>Sordariomycetes</taxon>
        <taxon>Sordariomycetidae</taxon>
        <taxon>Diaporthales</taxon>
        <taxon>Schizoparmaceae</taxon>
        <taxon>Coniella</taxon>
    </lineage>
</organism>
<evidence type="ECO:0000256" key="1">
    <source>
        <dbReference type="ARBA" id="ARBA00007754"/>
    </source>
</evidence>
<evidence type="ECO:0000256" key="2">
    <source>
        <dbReference type="ARBA" id="ARBA00022801"/>
    </source>
</evidence>
<keyword evidence="3 4" id="KW-0326">Glycosidase</keyword>
<dbReference type="InterPro" id="IPR017853">
    <property type="entry name" value="GH"/>
</dbReference>
<dbReference type="InterPro" id="IPR022790">
    <property type="entry name" value="GH26_dom"/>
</dbReference>
<comment type="similarity">
    <text evidence="1 4">Belongs to the glycosyl hydrolase 26 family.</text>
</comment>
<feature type="active site" description="Nucleophile" evidence="4">
    <location>
        <position position="222"/>
    </location>
</feature>